<accession>A0AAN6N855</accession>
<evidence type="ECO:0000256" key="1">
    <source>
        <dbReference type="SAM" id="Phobius"/>
    </source>
</evidence>
<evidence type="ECO:0000313" key="2">
    <source>
        <dbReference type="EMBL" id="KAK3939958.1"/>
    </source>
</evidence>
<name>A0AAN6N855_9PEZI</name>
<protein>
    <submittedName>
        <fullName evidence="2">Uncharacterized protein</fullName>
    </submittedName>
</protein>
<sequence>MSLVRSITWLVISWTGWAVVAAVLVASGDPGTPIAFVAFSALWVSAVLLALVSSSACRDHAKQWPSSLKQRVYSPVAQKPTGTTQYSHNLGNTVITLVITTAVLPALCWHSWYPERNRHVIILERDTVAYFPSFTLFQRADWTSQAILGVSATPKCFLGWHDETAADCSIARDGLIFPCNCAGNWADSIRDFEWQNTSYRALTFTSSENTVSLSPTFRMIAQAFFTYDSSKSLADSSVILSPSLFIAVHDPTPSLEEALKNGYTRMVLINANGVTAINLGLDYREARGRTPAYDYQLTISPIPSNTLECDVSAPGGASGSCFLSLFLQFPSFERQVSRQDIAMKWQDAASLAGSWFALFQLAGWIASGSAWHT</sequence>
<proteinExistence type="predicted"/>
<keyword evidence="1" id="KW-0812">Transmembrane</keyword>
<dbReference type="AlphaFoldDB" id="A0AAN6N855"/>
<evidence type="ECO:0000313" key="3">
    <source>
        <dbReference type="Proteomes" id="UP001303473"/>
    </source>
</evidence>
<dbReference type="EMBL" id="MU853802">
    <property type="protein sequence ID" value="KAK3939958.1"/>
    <property type="molecule type" value="Genomic_DNA"/>
</dbReference>
<keyword evidence="1" id="KW-0472">Membrane</keyword>
<feature type="transmembrane region" description="Helical" evidence="1">
    <location>
        <begin position="7"/>
        <end position="28"/>
    </location>
</feature>
<keyword evidence="1" id="KW-1133">Transmembrane helix</keyword>
<comment type="caution">
    <text evidence="2">The sequence shown here is derived from an EMBL/GenBank/DDBJ whole genome shotgun (WGS) entry which is preliminary data.</text>
</comment>
<keyword evidence="3" id="KW-1185">Reference proteome</keyword>
<reference evidence="3" key="1">
    <citation type="journal article" date="2023" name="Mol. Phylogenet. Evol.">
        <title>Genome-scale phylogeny and comparative genomics of the fungal order Sordariales.</title>
        <authorList>
            <person name="Hensen N."/>
            <person name="Bonometti L."/>
            <person name="Westerberg I."/>
            <person name="Brannstrom I.O."/>
            <person name="Guillou S."/>
            <person name="Cros-Aarteil S."/>
            <person name="Calhoun S."/>
            <person name="Haridas S."/>
            <person name="Kuo A."/>
            <person name="Mondo S."/>
            <person name="Pangilinan J."/>
            <person name="Riley R."/>
            <person name="LaButti K."/>
            <person name="Andreopoulos B."/>
            <person name="Lipzen A."/>
            <person name="Chen C."/>
            <person name="Yan M."/>
            <person name="Daum C."/>
            <person name="Ng V."/>
            <person name="Clum A."/>
            <person name="Steindorff A."/>
            <person name="Ohm R.A."/>
            <person name="Martin F."/>
            <person name="Silar P."/>
            <person name="Natvig D.O."/>
            <person name="Lalanne C."/>
            <person name="Gautier V."/>
            <person name="Ament-Velasquez S.L."/>
            <person name="Kruys A."/>
            <person name="Hutchinson M.I."/>
            <person name="Powell A.J."/>
            <person name="Barry K."/>
            <person name="Miller A.N."/>
            <person name="Grigoriev I.V."/>
            <person name="Debuchy R."/>
            <person name="Gladieux P."/>
            <person name="Hiltunen Thoren M."/>
            <person name="Johannesson H."/>
        </authorList>
    </citation>
    <scope>NUCLEOTIDE SEQUENCE [LARGE SCALE GENOMIC DNA]</scope>
    <source>
        <strain evidence="3">CBS 340.73</strain>
    </source>
</reference>
<dbReference type="Proteomes" id="UP001303473">
    <property type="component" value="Unassembled WGS sequence"/>
</dbReference>
<organism evidence="2 3">
    <name type="scientific">Diplogelasinospora grovesii</name>
    <dbReference type="NCBI Taxonomy" id="303347"/>
    <lineage>
        <taxon>Eukaryota</taxon>
        <taxon>Fungi</taxon>
        <taxon>Dikarya</taxon>
        <taxon>Ascomycota</taxon>
        <taxon>Pezizomycotina</taxon>
        <taxon>Sordariomycetes</taxon>
        <taxon>Sordariomycetidae</taxon>
        <taxon>Sordariales</taxon>
        <taxon>Diplogelasinosporaceae</taxon>
        <taxon>Diplogelasinospora</taxon>
    </lineage>
</organism>
<gene>
    <name evidence="2" type="ORF">QBC46DRAFT_314542</name>
</gene>
<feature type="transmembrane region" description="Helical" evidence="1">
    <location>
        <begin position="34"/>
        <end position="52"/>
    </location>
</feature>